<dbReference type="AlphaFoldDB" id="A0A5M8RP60"/>
<dbReference type="Proteomes" id="UP000324326">
    <property type="component" value="Unassembled WGS sequence"/>
</dbReference>
<dbReference type="EMBL" id="QSND01000004">
    <property type="protein sequence ID" value="KAA6448664.1"/>
    <property type="molecule type" value="Genomic_DNA"/>
</dbReference>
<dbReference type="Pfam" id="PF13685">
    <property type="entry name" value="Fe-ADH_2"/>
    <property type="match status" value="1"/>
</dbReference>
<keyword evidence="1" id="KW-0963">Cytoplasm</keyword>
<gene>
    <name evidence="10" type="ORF">DX927_19085</name>
</gene>
<evidence type="ECO:0000313" key="10">
    <source>
        <dbReference type="EMBL" id="KAA6448664.1"/>
    </source>
</evidence>
<dbReference type="GO" id="GO:0046872">
    <property type="term" value="F:metal ion binding"/>
    <property type="evidence" value="ECO:0007669"/>
    <property type="project" value="UniProtKB-KW"/>
</dbReference>
<name>A0A5M8RP60_9BACI</name>
<evidence type="ECO:0000256" key="6">
    <source>
        <dbReference type="ARBA" id="ARBA00023027"/>
    </source>
</evidence>
<dbReference type="InterPro" id="IPR032837">
    <property type="entry name" value="G1PDH"/>
</dbReference>
<protein>
    <submittedName>
        <fullName evidence="10">sn-glycerol-1-phosphate dehydrogenase</fullName>
    </submittedName>
</protein>
<dbReference type="GO" id="GO:0008654">
    <property type="term" value="P:phospholipid biosynthetic process"/>
    <property type="evidence" value="ECO:0007669"/>
    <property type="project" value="UniProtKB-KW"/>
</dbReference>
<keyword evidence="2" id="KW-0444">Lipid biosynthesis</keyword>
<accession>A0A5M8RP60</accession>
<keyword evidence="7" id="KW-0443">Lipid metabolism</keyword>
<dbReference type="GO" id="GO:0016614">
    <property type="term" value="F:oxidoreductase activity, acting on CH-OH group of donors"/>
    <property type="evidence" value="ECO:0007669"/>
    <property type="project" value="InterPro"/>
</dbReference>
<evidence type="ECO:0000256" key="9">
    <source>
        <dbReference type="ARBA" id="ARBA00023264"/>
    </source>
</evidence>
<dbReference type="PANTHER" id="PTHR43616">
    <property type="entry name" value="GLYCEROL DEHYDROGENASE"/>
    <property type="match status" value="1"/>
</dbReference>
<sequence length="398" mass="43085">MNDLISYMNNTLGACDCGAVHHPLTVEKIAVGEHALDQELPAYVKAASFQKTAVICDETTEQIAGKRLMAILHETAEAASVKLEANAAGDVTADEKTLVSALIGIPLDTDVLIAAGAGTIHDIVRFCAFQRGIPFISVPTAPSVDGFTSAGAPLILKGKKQTIQTTAPIALFADLELLRKAPQKMIAAGFGDMLGKVTSLADWEISRLLADEPYCPAAAAITNEALEQCLLRIDDIAAKTREGIEKLMESLIISGLVMLVLDHSRPASGGEHHLSHYLEMKALENQKRQVLHGAKVGCAAILLADIYRSLTETTWSDEHTEKTVHTAYENLPAGETMAGWMRRVGGPVSLKELDVDEHLLTEALAHAHHLRDRYTGLKIINQYGLLPEMRQNVKHERG</sequence>
<evidence type="ECO:0000256" key="2">
    <source>
        <dbReference type="ARBA" id="ARBA00022516"/>
    </source>
</evidence>
<dbReference type="SUPFAM" id="SSF56796">
    <property type="entry name" value="Dehydroquinate synthase-like"/>
    <property type="match status" value="1"/>
</dbReference>
<keyword evidence="9" id="KW-1208">Phospholipid metabolism</keyword>
<dbReference type="STRING" id="1925020.BTA30_19430"/>
<keyword evidence="6" id="KW-0520">NAD</keyword>
<evidence type="ECO:0000256" key="3">
    <source>
        <dbReference type="ARBA" id="ARBA00022723"/>
    </source>
</evidence>
<proteinExistence type="predicted"/>
<evidence type="ECO:0000256" key="8">
    <source>
        <dbReference type="ARBA" id="ARBA00023209"/>
    </source>
</evidence>
<dbReference type="Gene3D" id="3.40.50.1970">
    <property type="match status" value="1"/>
</dbReference>
<keyword evidence="3" id="KW-0479">Metal-binding</keyword>
<organism evidence="10 11">
    <name type="scientific">Bacillus swezeyi</name>
    <dbReference type="NCBI Taxonomy" id="1925020"/>
    <lineage>
        <taxon>Bacteria</taxon>
        <taxon>Bacillati</taxon>
        <taxon>Bacillota</taxon>
        <taxon>Bacilli</taxon>
        <taxon>Bacillales</taxon>
        <taxon>Bacillaceae</taxon>
        <taxon>Bacillus</taxon>
    </lineage>
</organism>
<dbReference type="CDD" id="cd08175">
    <property type="entry name" value="G1PDH"/>
    <property type="match status" value="1"/>
</dbReference>
<dbReference type="Gene3D" id="1.20.1090.10">
    <property type="entry name" value="Dehydroquinate synthase-like - alpha domain"/>
    <property type="match status" value="1"/>
</dbReference>
<evidence type="ECO:0000256" key="7">
    <source>
        <dbReference type="ARBA" id="ARBA00023098"/>
    </source>
</evidence>
<reference evidence="10 11" key="1">
    <citation type="submission" date="2018-08" db="EMBL/GenBank/DDBJ databases">
        <title>Bacillus phenotypic plasticity.</title>
        <authorList>
            <person name="Hurtado E."/>
        </authorList>
    </citation>
    <scope>NUCLEOTIDE SEQUENCE [LARGE SCALE GENOMIC DNA]</scope>
    <source>
        <strain evidence="10 11">427</strain>
    </source>
</reference>
<comment type="caution">
    <text evidence="10">The sequence shown here is derived from an EMBL/GenBank/DDBJ whole genome shotgun (WGS) entry which is preliminary data.</text>
</comment>
<evidence type="ECO:0000256" key="5">
    <source>
        <dbReference type="ARBA" id="ARBA00023002"/>
    </source>
</evidence>
<dbReference type="PANTHER" id="PTHR43616:SF5">
    <property type="entry name" value="GLYCEROL DEHYDROGENASE 1"/>
    <property type="match status" value="1"/>
</dbReference>
<keyword evidence="8" id="KW-0594">Phospholipid biosynthesis</keyword>
<evidence type="ECO:0000256" key="1">
    <source>
        <dbReference type="ARBA" id="ARBA00022490"/>
    </source>
</evidence>
<keyword evidence="4" id="KW-0521">NADP</keyword>
<keyword evidence="5" id="KW-0560">Oxidoreductase</keyword>
<evidence type="ECO:0000313" key="11">
    <source>
        <dbReference type="Proteomes" id="UP000324326"/>
    </source>
</evidence>
<evidence type="ECO:0000256" key="4">
    <source>
        <dbReference type="ARBA" id="ARBA00022857"/>
    </source>
</evidence>
<dbReference type="InterPro" id="IPR016205">
    <property type="entry name" value="Glycerol_DH"/>
</dbReference>